<gene>
    <name evidence="2" type="ORF">PXEA_LOCUS4516</name>
</gene>
<proteinExistence type="predicted"/>
<evidence type="ECO:0000313" key="2">
    <source>
        <dbReference type="EMBL" id="VEL11076.1"/>
    </source>
</evidence>
<feature type="compositionally biased region" description="Pro residues" evidence="1">
    <location>
        <begin position="103"/>
        <end position="112"/>
    </location>
</feature>
<sequence length="112" mass="12928">MIWKIGNFKSYLYLKVVWPCFANWFVLSGRCIWMRISHDNSQRRPPRQHNRVVKARLPGRGKKGGLDGIVDSQQTIKWMDAIRTKPSNPRPNGLVHESLVRGPPTPDLPMQP</sequence>
<reference evidence="2" key="1">
    <citation type="submission" date="2018-11" db="EMBL/GenBank/DDBJ databases">
        <authorList>
            <consortium name="Pathogen Informatics"/>
        </authorList>
    </citation>
    <scope>NUCLEOTIDE SEQUENCE</scope>
</reference>
<accession>A0A448WGK2</accession>
<feature type="region of interest" description="Disordered" evidence="1">
    <location>
        <begin position="82"/>
        <end position="112"/>
    </location>
</feature>
<evidence type="ECO:0000313" key="3">
    <source>
        <dbReference type="Proteomes" id="UP000784294"/>
    </source>
</evidence>
<organism evidence="2 3">
    <name type="scientific">Protopolystoma xenopodis</name>
    <dbReference type="NCBI Taxonomy" id="117903"/>
    <lineage>
        <taxon>Eukaryota</taxon>
        <taxon>Metazoa</taxon>
        <taxon>Spiralia</taxon>
        <taxon>Lophotrochozoa</taxon>
        <taxon>Platyhelminthes</taxon>
        <taxon>Monogenea</taxon>
        <taxon>Polyopisthocotylea</taxon>
        <taxon>Polystomatidea</taxon>
        <taxon>Polystomatidae</taxon>
        <taxon>Protopolystoma</taxon>
    </lineage>
</organism>
<dbReference type="Proteomes" id="UP000784294">
    <property type="component" value="Unassembled WGS sequence"/>
</dbReference>
<dbReference type="AlphaFoldDB" id="A0A448WGK2"/>
<keyword evidence="3" id="KW-1185">Reference proteome</keyword>
<dbReference type="EMBL" id="CAAALY010010774">
    <property type="protein sequence ID" value="VEL11076.1"/>
    <property type="molecule type" value="Genomic_DNA"/>
</dbReference>
<comment type="caution">
    <text evidence="2">The sequence shown here is derived from an EMBL/GenBank/DDBJ whole genome shotgun (WGS) entry which is preliminary data.</text>
</comment>
<evidence type="ECO:0000256" key="1">
    <source>
        <dbReference type="SAM" id="MobiDB-lite"/>
    </source>
</evidence>
<protein>
    <submittedName>
        <fullName evidence="2">Uncharacterized protein</fullName>
    </submittedName>
</protein>
<name>A0A448WGK2_9PLAT</name>